<organism evidence="4 5">
    <name type="scientific">Dentiscutata erythropus</name>
    <dbReference type="NCBI Taxonomy" id="1348616"/>
    <lineage>
        <taxon>Eukaryota</taxon>
        <taxon>Fungi</taxon>
        <taxon>Fungi incertae sedis</taxon>
        <taxon>Mucoromycota</taxon>
        <taxon>Glomeromycotina</taxon>
        <taxon>Glomeromycetes</taxon>
        <taxon>Diversisporales</taxon>
        <taxon>Gigasporaceae</taxon>
        <taxon>Dentiscutata</taxon>
    </lineage>
</organism>
<comment type="caution">
    <text evidence="4">The sequence shown here is derived from an EMBL/GenBank/DDBJ whole genome shotgun (WGS) entry which is preliminary data.</text>
</comment>
<dbReference type="GO" id="GO:0003723">
    <property type="term" value="F:RNA binding"/>
    <property type="evidence" value="ECO:0007669"/>
    <property type="project" value="TreeGrafter"/>
</dbReference>
<evidence type="ECO:0000259" key="3">
    <source>
        <dbReference type="PROSITE" id="PS51366"/>
    </source>
</evidence>
<dbReference type="OrthoDB" id="361797at2759"/>
<comment type="subcellular location">
    <subcellularLocation>
        <location evidence="1">Nucleus</location>
    </subcellularLocation>
</comment>
<dbReference type="InterPro" id="IPR003891">
    <property type="entry name" value="Initiation_fac_eIF4g_MI"/>
</dbReference>
<gene>
    <name evidence="4" type="ORF">DERYTH_LOCUS27874</name>
</gene>
<keyword evidence="2" id="KW-0539">Nucleus</keyword>
<feature type="non-terminal residue" evidence="4">
    <location>
        <position position="112"/>
    </location>
</feature>
<dbReference type="PROSITE" id="PS51366">
    <property type="entry name" value="MI"/>
    <property type="match status" value="1"/>
</dbReference>
<dbReference type="Proteomes" id="UP000789405">
    <property type="component" value="Unassembled WGS sequence"/>
</dbReference>
<sequence length="112" mass="12689">QATQPLRASLEDIRSIETKGKWWLVGSGWNADMIVDQSSTTLKQAEKRESVSDALLNLAKQQKMNTDVRRSIFVILMSGEDYVDAFERLLKLGLKEVQAREIPRVLIHCCGN</sequence>
<proteinExistence type="predicted"/>
<dbReference type="InterPro" id="IPR050781">
    <property type="entry name" value="CWC22_splicing_factor"/>
</dbReference>
<feature type="non-terminal residue" evidence="4">
    <location>
        <position position="1"/>
    </location>
</feature>
<dbReference type="PANTHER" id="PTHR18034">
    <property type="entry name" value="CELL CYCLE CONTROL PROTEIN CWF22-RELATED"/>
    <property type="match status" value="1"/>
</dbReference>
<evidence type="ECO:0000313" key="4">
    <source>
        <dbReference type="EMBL" id="CAG8825292.1"/>
    </source>
</evidence>
<evidence type="ECO:0000256" key="1">
    <source>
        <dbReference type="ARBA" id="ARBA00004123"/>
    </source>
</evidence>
<dbReference type="GO" id="GO:0005730">
    <property type="term" value="C:nucleolus"/>
    <property type="evidence" value="ECO:0007669"/>
    <property type="project" value="TreeGrafter"/>
</dbReference>
<evidence type="ECO:0000256" key="2">
    <source>
        <dbReference type="ARBA" id="ARBA00023242"/>
    </source>
</evidence>
<evidence type="ECO:0000313" key="5">
    <source>
        <dbReference type="Proteomes" id="UP000789405"/>
    </source>
</evidence>
<feature type="domain" description="MI" evidence="3">
    <location>
        <begin position="67"/>
        <end position="112"/>
    </location>
</feature>
<dbReference type="GO" id="GO:0042274">
    <property type="term" value="P:ribosomal small subunit biogenesis"/>
    <property type="evidence" value="ECO:0007669"/>
    <property type="project" value="TreeGrafter"/>
</dbReference>
<dbReference type="Pfam" id="PF02847">
    <property type="entry name" value="MA3"/>
    <property type="match status" value="1"/>
</dbReference>
<name>A0A9N9KFA8_9GLOM</name>
<accession>A0A9N9KFA8</accession>
<keyword evidence="5" id="KW-1185">Reference proteome</keyword>
<protein>
    <submittedName>
        <fullName evidence="4">15021_t:CDS:1</fullName>
    </submittedName>
</protein>
<dbReference type="EMBL" id="CAJVPY010066254">
    <property type="protein sequence ID" value="CAG8825292.1"/>
    <property type="molecule type" value="Genomic_DNA"/>
</dbReference>
<dbReference type="AlphaFoldDB" id="A0A9N9KFA8"/>
<dbReference type="PANTHER" id="PTHR18034:SF4">
    <property type="entry name" value="NUCLEOLAR MIF4G DOMAIN-CONTAINING PROTEIN 1"/>
    <property type="match status" value="1"/>
</dbReference>
<reference evidence="4" key="1">
    <citation type="submission" date="2021-06" db="EMBL/GenBank/DDBJ databases">
        <authorList>
            <person name="Kallberg Y."/>
            <person name="Tangrot J."/>
            <person name="Rosling A."/>
        </authorList>
    </citation>
    <scope>NUCLEOTIDE SEQUENCE</scope>
    <source>
        <strain evidence="4">MA453B</strain>
    </source>
</reference>